<dbReference type="GeneTree" id="ENSGT00940000163505"/>
<accession>A0A7N9CVQ5</accession>
<dbReference type="PANTHER" id="PTHR12138:SF162">
    <property type="entry name" value="CHROMOSOME UNDETERMINED SCAFFOLD_275, WHOLE GENOME SHOTGUN SEQUENCE"/>
    <property type="match status" value="1"/>
</dbReference>
<dbReference type="AlphaFoldDB" id="A0A7N9CVQ5"/>
<keyword evidence="2" id="KW-1185">Reference proteome</keyword>
<reference evidence="1" key="3">
    <citation type="submission" date="2025-09" db="UniProtKB">
        <authorList>
            <consortium name="Ensembl"/>
        </authorList>
    </citation>
    <scope>IDENTIFICATION</scope>
</reference>
<reference evidence="1 2" key="1">
    <citation type="submission" date="2013-03" db="EMBL/GenBank/DDBJ databases">
        <authorList>
            <person name="Warren W."/>
            <person name="Wilson R.K."/>
        </authorList>
    </citation>
    <scope>NUCLEOTIDE SEQUENCE</scope>
</reference>
<dbReference type="Proteomes" id="UP000233100">
    <property type="component" value="Chromosome 3"/>
</dbReference>
<proteinExistence type="predicted"/>
<dbReference type="PRINTS" id="PR02045">
    <property type="entry name" value="F138DOMAIN"/>
</dbReference>
<evidence type="ECO:0000313" key="2">
    <source>
        <dbReference type="Proteomes" id="UP000233100"/>
    </source>
</evidence>
<dbReference type="PANTHER" id="PTHR12138">
    <property type="entry name" value="PRIMATE-EXPANDED PROTEIN FAMILY"/>
    <property type="match status" value="1"/>
</dbReference>
<evidence type="ECO:0000313" key="1">
    <source>
        <dbReference type="Ensembl" id="ENSMFAP00000057602.1"/>
    </source>
</evidence>
<organism evidence="1 2">
    <name type="scientific">Macaca fascicularis</name>
    <name type="common">Crab-eating macaque</name>
    <name type="synonym">Cynomolgus monkey</name>
    <dbReference type="NCBI Taxonomy" id="9541"/>
    <lineage>
        <taxon>Eukaryota</taxon>
        <taxon>Metazoa</taxon>
        <taxon>Chordata</taxon>
        <taxon>Craniata</taxon>
        <taxon>Vertebrata</taxon>
        <taxon>Euteleostomi</taxon>
        <taxon>Mammalia</taxon>
        <taxon>Eutheria</taxon>
        <taxon>Euarchontoglires</taxon>
        <taxon>Primates</taxon>
        <taxon>Haplorrhini</taxon>
        <taxon>Catarrhini</taxon>
        <taxon>Cercopithecidae</taxon>
        <taxon>Cercopithecinae</taxon>
        <taxon>Macaca</taxon>
    </lineage>
</organism>
<reference evidence="1" key="2">
    <citation type="submission" date="2025-08" db="UniProtKB">
        <authorList>
            <consortium name="Ensembl"/>
        </authorList>
    </citation>
    <scope>IDENTIFICATION</scope>
</reference>
<sequence>NQVTVGVTENTLNRSFGIPKTANRDQQISYFLFLFLTVSHSVDQAGVQWRDHAHCSLHLLGSSNPPASAPQVAGTTSARHHAQLICCIFVETEFHQVAQASLELLSSRNPPTSASQSAGIKGVRHRAGPITFFSLSKSTF</sequence>
<dbReference type="Ensembl" id="ENSMFAT00000073877.1">
    <property type="protein sequence ID" value="ENSMFAP00000057602.1"/>
    <property type="gene ID" value="ENSMFAG00000054010.1"/>
</dbReference>
<protein>
    <submittedName>
        <fullName evidence="1">Uncharacterized protein</fullName>
    </submittedName>
</protein>
<name>A0A7N9CVQ5_MACFA</name>